<dbReference type="HAMAP" id="MF_01398">
    <property type="entry name" value="ATP_synth_b_bprime"/>
    <property type="match status" value="1"/>
</dbReference>
<keyword evidence="3 13" id="KW-0138">CF(0)</keyword>
<sequence length="246" mass="26257">MRIDWWTIGLQTINLVVLLWLLGRFFFRPMAKVVADRQAAANALLDDAKAAQDKAEAAIRDAEAERDRTIAAREAALDAARKEAEGQRAKLVEAAHAEVQRQRADAEMAITHARGQAEAQMARHANELAADMAARLLEGPGAKLPLSAFLPELGQALSALPETTREALATSAESAHLLSARPLGDQDKAAAHEAISRALGHEASLTFDADPALIAGLRLSGGMAVLDVNLRADLDRVTAKLDNPDG</sequence>
<proteinExistence type="inferred from homology"/>
<dbReference type="Proteomes" id="UP001162880">
    <property type="component" value="Unassembled WGS sequence"/>
</dbReference>
<keyword evidence="15" id="KW-0175">Coiled coil</keyword>
<dbReference type="RefSeq" id="WP_243993845.1">
    <property type="nucleotide sequence ID" value="NZ_JALHLE010000016.1"/>
</dbReference>
<comment type="caution">
    <text evidence="16">The sequence shown here is derived from an EMBL/GenBank/DDBJ whole genome shotgun (WGS) entry which is preliminary data.</text>
</comment>
<dbReference type="PANTHER" id="PTHR33445:SF2">
    <property type="entry name" value="ATP SYNTHASE SUBUNIT B', CHLOROPLASTIC"/>
    <property type="match status" value="1"/>
</dbReference>
<keyword evidence="7 13" id="KW-0406">Ion transport</keyword>
<dbReference type="CDD" id="cd06503">
    <property type="entry name" value="ATP-synt_Fo_b"/>
    <property type="match status" value="1"/>
</dbReference>
<evidence type="ECO:0000256" key="14">
    <source>
        <dbReference type="RuleBase" id="RU003848"/>
    </source>
</evidence>
<comment type="function">
    <text evidence="11">Component of the F(0) channel, it forms part of the peripheral stalk, linking F(1) to F(0). The b'-subunit is a diverged and duplicated form of b found in plants and photosynthetic bacteria.</text>
</comment>
<dbReference type="Pfam" id="PF00430">
    <property type="entry name" value="ATP-synt_B"/>
    <property type="match status" value="1"/>
</dbReference>
<evidence type="ECO:0000313" key="17">
    <source>
        <dbReference type="Proteomes" id="UP001162880"/>
    </source>
</evidence>
<keyword evidence="13" id="KW-1003">Cell membrane</keyword>
<protein>
    <recommendedName>
        <fullName evidence="13">ATP synthase subunit b</fullName>
    </recommendedName>
    <alternativeName>
        <fullName evidence="13">ATP synthase F(0) sector subunit b</fullName>
    </alternativeName>
    <alternativeName>
        <fullName evidence="13">ATPase subunit I</fullName>
    </alternativeName>
    <alternativeName>
        <fullName evidence="13">F-type ATPase subunit b</fullName>
        <shortName evidence="13">F-ATPase subunit b</shortName>
    </alternativeName>
</protein>
<comment type="subunit">
    <text evidence="13">F-type ATPases have 2 components, F(1) - the catalytic core - and F(0) - the membrane proton channel. F(1) has five subunits: alpha(3), beta(3), gamma(1), delta(1), epsilon(1). F(0) has three main subunits: a(1), b(2) and c(10-14). The alpha and beta chains form an alternating ring which encloses part of the gamma chain. F(1) is attached to F(0) by a central stalk formed by the gamma and epsilon chains, while a peripheral stalk is formed by the delta and b chains.</text>
</comment>
<evidence type="ECO:0000256" key="8">
    <source>
        <dbReference type="ARBA" id="ARBA00023136"/>
    </source>
</evidence>
<comment type="subcellular location">
    <subcellularLocation>
        <location evidence="13">Cell membrane</location>
        <topology evidence="13">Single-pass membrane protein</topology>
    </subcellularLocation>
    <subcellularLocation>
        <location evidence="12">Endomembrane system</location>
        <topology evidence="12">Single-pass membrane protein</topology>
    </subcellularLocation>
</comment>
<evidence type="ECO:0000256" key="4">
    <source>
        <dbReference type="ARBA" id="ARBA00022692"/>
    </source>
</evidence>
<reference evidence="16" key="1">
    <citation type="submission" date="2022-03" db="EMBL/GenBank/DDBJ databases">
        <title>Identification of a novel bacterium isolated from mangrove sediments.</title>
        <authorList>
            <person name="Pan X."/>
        </authorList>
    </citation>
    <scope>NUCLEOTIDE SEQUENCE</scope>
    <source>
        <strain evidence="16">B2580</strain>
    </source>
</reference>
<evidence type="ECO:0000256" key="13">
    <source>
        <dbReference type="HAMAP-Rule" id="MF_01398"/>
    </source>
</evidence>
<keyword evidence="17" id="KW-1185">Reference proteome</keyword>
<evidence type="ECO:0000256" key="10">
    <source>
        <dbReference type="ARBA" id="ARBA00025198"/>
    </source>
</evidence>
<keyword evidence="5 13" id="KW-0375">Hydrogen ion transport</keyword>
<evidence type="ECO:0000256" key="2">
    <source>
        <dbReference type="ARBA" id="ARBA00022448"/>
    </source>
</evidence>
<evidence type="ECO:0000256" key="1">
    <source>
        <dbReference type="ARBA" id="ARBA00005513"/>
    </source>
</evidence>
<gene>
    <name evidence="13" type="primary">atpF</name>
    <name evidence="16" type="ORF">MTR64_11325</name>
</gene>
<evidence type="ECO:0000256" key="15">
    <source>
        <dbReference type="SAM" id="Coils"/>
    </source>
</evidence>
<dbReference type="InterPro" id="IPR000711">
    <property type="entry name" value="ATPase_OSCP/dsu"/>
</dbReference>
<name>A0ABT0B2W6_9SPHN</name>
<keyword evidence="8 13" id="KW-0472">Membrane</keyword>
<evidence type="ECO:0000256" key="6">
    <source>
        <dbReference type="ARBA" id="ARBA00022989"/>
    </source>
</evidence>
<comment type="similarity">
    <text evidence="1 13 14">Belongs to the ATPase B chain family.</text>
</comment>
<feature type="transmembrane region" description="Helical" evidence="13">
    <location>
        <begin position="6"/>
        <end position="27"/>
    </location>
</feature>
<dbReference type="PANTHER" id="PTHR33445">
    <property type="entry name" value="ATP SYNTHASE SUBUNIT B', CHLOROPLASTIC"/>
    <property type="match status" value="1"/>
</dbReference>
<evidence type="ECO:0000256" key="11">
    <source>
        <dbReference type="ARBA" id="ARBA00025614"/>
    </source>
</evidence>
<keyword evidence="2 13" id="KW-0813">Transport</keyword>
<keyword evidence="9 13" id="KW-0066">ATP synthesis</keyword>
<dbReference type="Pfam" id="PF00213">
    <property type="entry name" value="OSCP"/>
    <property type="match status" value="1"/>
</dbReference>
<evidence type="ECO:0000256" key="9">
    <source>
        <dbReference type="ARBA" id="ARBA00023310"/>
    </source>
</evidence>
<evidence type="ECO:0000256" key="3">
    <source>
        <dbReference type="ARBA" id="ARBA00022547"/>
    </source>
</evidence>
<dbReference type="EMBL" id="JALHLE010000016">
    <property type="protein sequence ID" value="MCJ2179159.1"/>
    <property type="molecule type" value="Genomic_DNA"/>
</dbReference>
<dbReference type="InterPro" id="IPR050059">
    <property type="entry name" value="ATP_synthase_B_chain"/>
</dbReference>
<evidence type="ECO:0000313" key="16">
    <source>
        <dbReference type="EMBL" id="MCJ2179159.1"/>
    </source>
</evidence>
<dbReference type="InterPro" id="IPR002146">
    <property type="entry name" value="ATP_synth_b/b'su_bac/chlpt"/>
</dbReference>
<accession>A0ABT0B2W6</accession>
<evidence type="ECO:0000256" key="12">
    <source>
        <dbReference type="ARBA" id="ARBA00037847"/>
    </source>
</evidence>
<keyword evidence="6 13" id="KW-1133">Transmembrane helix</keyword>
<evidence type="ECO:0000256" key="7">
    <source>
        <dbReference type="ARBA" id="ARBA00023065"/>
    </source>
</evidence>
<evidence type="ECO:0000256" key="5">
    <source>
        <dbReference type="ARBA" id="ARBA00022781"/>
    </source>
</evidence>
<organism evidence="16 17">
    <name type="scientific">Novosphingobium album</name>
    <name type="common">ex Hu et al. 2023</name>
    <dbReference type="NCBI Taxonomy" id="2930093"/>
    <lineage>
        <taxon>Bacteria</taxon>
        <taxon>Pseudomonadati</taxon>
        <taxon>Pseudomonadota</taxon>
        <taxon>Alphaproteobacteria</taxon>
        <taxon>Sphingomonadales</taxon>
        <taxon>Sphingomonadaceae</taxon>
        <taxon>Novosphingobium</taxon>
    </lineage>
</organism>
<comment type="function">
    <text evidence="10 13">F(1)F(0) ATP synthase produces ATP from ADP in the presence of a proton or sodium gradient. F-type ATPases consist of two structural domains, F(1) containing the extramembraneous catalytic core and F(0) containing the membrane proton channel, linked together by a central stalk and a peripheral stalk. During catalysis, ATP synthesis in the catalytic domain of F(1) is coupled via a rotary mechanism of the central stalk subunits to proton translocation.</text>
</comment>
<feature type="coiled-coil region" evidence="15">
    <location>
        <begin position="41"/>
        <end position="72"/>
    </location>
</feature>
<keyword evidence="4 13" id="KW-0812">Transmembrane</keyword>